<sequence length="67" mass="7455">MTASQHSSKMSAGHGKARGTWHDIELGLVFTRVWGSVHVASEDTNTAYERVLDVLMCRGTQDTMGWF</sequence>
<comment type="caution">
    <text evidence="1">The sequence shown here is derived from an EMBL/GenBank/DDBJ whole genome shotgun (WGS) entry which is preliminary data.</text>
</comment>
<reference evidence="1" key="1">
    <citation type="journal article" date="2023" name="GigaByte">
        <title>Genome assembly of the bearded iris, Iris pallida Lam.</title>
        <authorList>
            <person name="Bruccoleri R.E."/>
            <person name="Oakeley E.J."/>
            <person name="Faust A.M.E."/>
            <person name="Altorfer M."/>
            <person name="Dessus-Babus S."/>
            <person name="Burckhardt D."/>
            <person name="Oertli M."/>
            <person name="Naumann U."/>
            <person name="Petersen F."/>
            <person name="Wong J."/>
        </authorList>
    </citation>
    <scope>NUCLEOTIDE SEQUENCE</scope>
    <source>
        <strain evidence="1">GSM-AAB239-AS_SAM_17_03QT</strain>
    </source>
</reference>
<evidence type="ECO:0000313" key="2">
    <source>
        <dbReference type="Proteomes" id="UP001140949"/>
    </source>
</evidence>
<dbReference type="Proteomes" id="UP001140949">
    <property type="component" value="Unassembled WGS sequence"/>
</dbReference>
<evidence type="ECO:0000313" key="1">
    <source>
        <dbReference type="EMBL" id="KAJ6849954.1"/>
    </source>
</evidence>
<accession>A0AAX6IB03</accession>
<organism evidence="1 2">
    <name type="scientific">Iris pallida</name>
    <name type="common">Sweet iris</name>
    <dbReference type="NCBI Taxonomy" id="29817"/>
    <lineage>
        <taxon>Eukaryota</taxon>
        <taxon>Viridiplantae</taxon>
        <taxon>Streptophyta</taxon>
        <taxon>Embryophyta</taxon>
        <taxon>Tracheophyta</taxon>
        <taxon>Spermatophyta</taxon>
        <taxon>Magnoliopsida</taxon>
        <taxon>Liliopsida</taxon>
        <taxon>Asparagales</taxon>
        <taxon>Iridaceae</taxon>
        <taxon>Iridoideae</taxon>
        <taxon>Irideae</taxon>
        <taxon>Iris</taxon>
    </lineage>
</organism>
<keyword evidence="2" id="KW-1185">Reference proteome</keyword>
<gene>
    <name evidence="1" type="ORF">M6B38_269020</name>
</gene>
<proteinExistence type="predicted"/>
<dbReference type="EMBL" id="JANAVB010003398">
    <property type="protein sequence ID" value="KAJ6849954.1"/>
    <property type="molecule type" value="Genomic_DNA"/>
</dbReference>
<protein>
    <submittedName>
        <fullName evidence="1">Uncharacterized protein</fullName>
    </submittedName>
</protein>
<reference evidence="1" key="2">
    <citation type="submission" date="2023-04" db="EMBL/GenBank/DDBJ databases">
        <authorList>
            <person name="Bruccoleri R.E."/>
            <person name="Oakeley E.J."/>
            <person name="Faust A.-M."/>
            <person name="Dessus-Babus S."/>
            <person name="Altorfer M."/>
            <person name="Burckhardt D."/>
            <person name="Oertli M."/>
            <person name="Naumann U."/>
            <person name="Petersen F."/>
            <person name="Wong J."/>
        </authorList>
    </citation>
    <scope>NUCLEOTIDE SEQUENCE</scope>
    <source>
        <strain evidence="1">GSM-AAB239-AS_SAM_17_03QT</strain>
        <tissue evidence="1">Leaf</tissue>
    </source>
</reference>
<name>A0AAX6IB03_IRIPA</name>
<dbReference type="AlphaFoldDB" id="A0AAX6IB03"/>